<evidence type="ECO:0000313" key="2">
    <source>
        <dbReference type="EMBL" id="QLL63774.1"/>
    </source>
</evidence>
<reference evidence="2 3" key="1">
    <citation type="submission" date="2019-06" db="EMBL/GenBank/DDBJ databases">
        <title>Complete genome sequence of Ensifer mexicanus ITTG R7 isolated from nodules of Acacia angustissima (Mill.) Kuntze.</title>
        <authorList>
            <person name="Rincon-Rosales R."/>
            <person name="Rogel M.A."/>
            <person name="Guerrero G."/>
            <person name="Rincon-Molina C.I."/>
            <person name="Lopez-Lopez A."/>
            <person name="Martinez-Romero E."/>
        </authorList>
    </citation>
    <scope>NUCLEOTIDE SEQUENCE [LARGE SCALE GENOMIC DNA]</scope>
    <source>
        <strain evidence="2 3">ITTG R7</strain>
    </source>
</reference>
<gene>
    <name evidence="2" type="ORF">FKV68_11790</name>
</gene>
<dbReference type="KEGG" id="emx:FKV68_11790"/>
<dbReference type="RefSeq" id="WP_246452575.1">
    <property type="nucleotide sequence ID" value="NZ_CP041238.1"/>
</dbReference>
<evidence type="ECO:0000313" key="3">
    <source>
        <dbReference type="Proteomes" id="UP000510721"/>
    </source>
</evidence>
<organism evidence="2 3">
    <name type="scientific">Sinorhizobium mexicanum</name>
    <dbReference type="NCBI Taxonomy" id="375549"/>
    <lineage>
        <taxon>Bacteria</taxon>
        <taxon>Pseudomonadati</taxon>
        <taxon>Pseudomonadota</taxon>
        <taxon>Alphaproteobacteria</taxon>
        <taxon>Hyphomicrobiales</taxon>
        <taxon>Rhizobiaceae</taxon>
        <taxon>Sinorhizobium/Ensifer group</taxon>
        <taxon>Sinorhizobium</taxon>
    </lineage>
</organism>
<feature type="domain" description="Peptidase S74" evidence="1">
    <location>
        <begin position="379"/>
        <end position="429"/>
    </location>
</feature>
<dbReference type="AlphaFoldDB" id="A0A859QHB2"/>
<dbReference type="Pfam" id="PF13884">
    <property type="entry name" value="Peptidase_S74"/>
    <property type="match status" value="1"/>
</dbReference>
<dbReference type="EMBL" id="CP041238">
    <property type="protein sequence ID" value="QLL63774.1"/>
    <property type="molecule type" value="Genomic_DNA"/>
</dbReference>
<dbReference type="Proteomes" id="UP000510721">
    <property type="component" value="Chromosome"/>
</dbReference>
<dbReference type="InterPro" id="IPR030392">
    <property type="entry name" value="S74_ICA"/>
</dbReference>
<sequence length="455" mass="49133">MGKSKAPTPPDPKATAAAQTATNIGTAVANGYMGNVNQVTPDGSLTYSYTTQKWTDPLSGNVYDVPVATATQALSKTQKAIKDQNDAASLNLATLATSQSSRLNDLLGKPMDISKAPAAGDPSKLQLPQYQQFSGGPELQTSVGNAGNITRSYETDFDTSKYENALMARLNPQLDRDRAALETRLANQGLQPGSEAYNRAVDEANRTSNDARIAAVLNAGQEQTRLANLANQKASFENAAQAQAYGQALQNADFGNNAKQQMHQNSQSATAANNALKDQSFNAEQARINAQNTARANYLNEQYASRNQPINEISALLAGGQVTSPNFVPTQGQSMQPVDYAGLVQQNYQNQMATYNARQQAGKDMMGSIASIIGNLPLSDRRAKKNIEKVGRLNGHNLYEFRYRGEPGSGPKHIGVMAQEVEKIRPDAVIRGADGMRRVDYGRLFSAGKRDRKQR</sequence>
<keyword evidence="3" id="KW-1185">Reference proteome</keyword>
<name>A0A859QHB2_9HYPH</name>
<evidence type="ECO:0000259" key="1">
    <source>
        <dbReference type="Pfam" id="PF13884"/>
    </source>
</evidence>
<protein>
    <submittedName>
        <fullName evidence="2">Tail fiber domain-containing protein</fullName>
    </submittedName>
</protein>
<proteinExistence type="predicted"/>
<accession>A0A859QHB2</accession>